<dbReference type="PANTHER" id="PTHR34580:SF1">
    <property type="entry name" value="PROTEIN PAFC"/>
    <property type="match status" value="1"/>
</dbReference>
<evidence type="ECO:0000259" key="5">
    <source>
        <dbReference type="Pfam" id="PF25583"/>
    </source>
</evidence>
<keyword evidence="1" id="KW-0805">Transcription regulation</keyword>
<accession>A0A5C1Q7H2</accession>
<evidence type="ECO:0000259" key="4">
    <source>
        <dbReference type="Pfam" id="PF13280"/>
    </source>
</evidence>
<keyword evidence="7" id="KW-1185">Reference proteome</keyword>
<reference evidence="6 7" key="2">
    <citation type="submission" date="2019-09" db="EMBL/GenBank/DDBJ databases">
        <title>Complete Genome Sequence and Methylome Analysis of free living Spirochaetas.</title>
        <authorList>
            <person name="Leshcheva N."/>
            <person name="Mikheeva N."/>
        </authorList>
    </citation>
    <scope>NUCLEOTIDE SEQUENCE [LARGE SCALE GENOMIC DNA]</scope>
    <source>
        <strain evidence="6 7">P</strain>
    </source>
</reference>
<reference evidence="6 7" key="1">
    <citation type="submission" date="2019-02" db="EMBL/GenBank/DDBJ databases">
        <authorList>
            <person name="Fomenkov A."/>
            <person name="Dubinina G."/>
            <person name="Grabovich M."/>
            <person name="Vincze T."/>
            <person name="Roberts R.J."/>
        </authorList>
    </citation>
    <scope>NUCLEOTIDE SEQUENCE [LARGE SCALE GENOMIC DNA]</scope>
    <source>
        <strain evidence="6 7">P</strain>
    </source>
</reference>
<dbReference type="Gene3D" id="1.10.10.10">
    <property type="entry name" value="Winged helix-like DNA-binding domain superfamily/Winged helix DNA-binding domain"/>
    <property type="match status" value="1"/>
</dbReference>
<gene>
    <name evidence="6" type="ORF">EW093_00935</name>
</gene>
<protein>
    <submittedName>
        <fullName evidence="6">WYL domain-containing protein</fullName>
    </submittedName>
</protein>
<keyword evidence="2" id="KW-0804">Transcription</keyword>
<evidence type="ECO:0000313" key="7">
    <source>
        <dbReference type="Proteomes" id="UP000323824"/>
    </source>
</evidence>
<dbReference type="AlphaFoldDB" id="A0A5C1Q7H2"/>
<dbReference type="Proteomes" id="UP000323824">
    <property type="component" value="Chromosome"/>
</dbReference>
<dbReference type="Pfam" id="PF13280">
    <property type="entry name" value="WYL"/>
    <property type="match status" value="1"/>
</dbReference>
<evidence type="ECO:0000259" key="3">
    <source>
        <dbReference type="Pfam" id="PF08220"/>
    </source>
</evidence>
<dbReference type="OrthoDB" id="369264at2"/>
<dbReference type="InterPro" id="IPR036388">
    <property type="entry name" value="WH-like_DNA-bd_sf"/>
</dbReference>
<evidence type="ECO:0000313" key="6">
    <source>
        <dbReference type="EMBL" id="QEN03327.1"/>
    </source>
</evidence>
<dbReference type="KEGG" id="sper:EW093_00935"/>
<dbReference type="EMBL" id="CP035807">
    <property type="protein sequence ID" value="QEN03327.1"/>
    <property type="molecule type" value="Genomic_DNA"/>
</dbReference>
<feature type="domain" description="HTH deoR-type" evidence="3">
    <location>
        <begin position="11"/>
        <end position="47"/>
    </location>
</feature>
<name>A0A5C1Q7H2_9SPIO</name>
<dbReference type="PANTHER" id="PTHR34580">
    <property type="match status" value="1"/>
</dbReference>
<dbReference type="InterPro" id="IPR001034">
    <property type="entry name" value="DeoR_HTH"/>
</dbReference>
<dbReference type="GO" id="GO:0003700">
    <property type="term" value="F:DNA-binding transcription factor activity"/>
    <property type="evidence" value="ECO:0007669"/>
    <property type="project" value="InterPro"/>
</dbReference>
<feature type="domain" description="WYL" evidence="4">
    <location>
        <begin position="127"/>
        <end position="181"/>
    </location>
</feature>
<dbReference type="RefSeq" id="WP_149566587.1">
    <property type="nucleotide sequence ID" value="NZ_CP035807.1"/>
</dbReference>
<feature type="domain" description="WCX" evidence="5">
    <location>
        <begin position="214"/>
        <end position="288"/>
    </location>
</feature>
<dbReference type="PROSITE" id="PS52050">
    <property type="entry name" value="WYL"/>
    <property type="match status" value="1"/>
</dbReference>
<sequence>MSENEVKLAERIANILYQLNSNTSVNVRALADEFNVSTKTIQTDLNKRLSIFGIEDDGKGNYWMDRRYQGILTMSDLKNFAVLSGVSEIFPDIDDYFIQDILEHKFKDSFLIKSPFKESTKDKRHEFNIISEAIEKHNHIRISYNDKRYTVEPYKLFNISGLWYVCCVDEGKLKTFRLIKIFKINQLGTTFIPDNSILEIIENSDSIWMGNNEDTTVKLRVVPEFCEYFLERIILPGQVEVIKEEDGSLTVILNVSFIDEIQALVKYWIPRLEVIEPLLLKESIDNELSLYLTK</sequence>
<proteinExistence type="predicted"/>
<evidence type="ECO:0000256" key="2">
    <source>
        <dbReference type="ARBA" id="ARBA00023163"/>
    </source>
</evidence>
<dbReference type="InterPro" id="IPR051534">
    <property type="entry name" value="CBASS_pafABC_assoc_protein"/>
</dbReference>
<dbReference type="Pfam" id="PF25583">
    <property type="entry name" value="WCX"/>
    <property type="match status" value="1"/>
</dbReference>
<dbReference type="Pfam" id="PF08220">
    <property type="entry name" value="HTH_DeoR"/>
    <property type="match status" value="1"/>
</dbReference>
<organism evidence="6 7">
    <name type="scientific">Thiospirochaeta perfilievii</name>
    <dbReference type="NCBI Taxonomy" id="252967"/>
    <lineage>
        <taxon>Bacteria</taxon>
        <taxon>Pseudomonadati</taxon>
        <taxon>Spirochaetota</taxon>
        <taxon>Spirochaetia</taxon>
        <taxon>Spirochaetales</taxon>
        <taxon>Spirochaetaceae</taxon>
        <taxon>Thiospirochaeta</taxon>
    </lineage>
</organism>
<evidence type="ECO:0000256" key="1">
    <source>
        <dbReference type="ARBA" id="ARBA00023015"/>
    </source>
</evidence>
<dbReference type="InterPro" id="IPR057727">
    <property type="entry name" value="WCX_dom"/>
</dbReference>
<dbReference type="InterPro" id="IPR026881">
    <property type="entry name" value="WYL_dom"/>
</dbReference>